<feature type="non-terminal residue" evidence="2">
    <location>
        <position position="449"/>
    </location>
</feature>
<evidence type="ECO:0000313" key="3">
    <source>
        <dbReference type="Proteomes" id="UP000784294"/>
    </source>
</evidence>
<dbReference type="EMBL" id="CAAALY010092851">
    <property type="protein sequence ID" value="VEL28164.1"/>
    <property type="molecule type" value="Genomic_DNA"/>
</dbReference>
<accession>A0A448X4Y3</accession>
<feature type="compositionally biased region" description="Low complexity" evidence="1">
    <location>
        <begin position="435"/>
        <end position="449"/>
    </location>
</feature>
<reference evidence="2" key="1">
    <citation type="submission" date="2018-11" db="EMBL/GenBank/DDBJ databases">
        <authorList>
            <consortium name="Pathogen Informatics"/>
        </authorList>
    </citation>
    <scope>NUCLEOTIDE SEQUENCE</scope>
</reference>
<evidence type="ECO:0000256" key="1">
    <source>
        <dbReference type="SAM" id="MobiDB-lite"/>
    </source>
</evidence>
<feature type="compositionally biased region" description="Basic residues" evidence="1">
    <location>
        <begin position="218"/>
        <end position="227"/>
    </location>
</feature>
<feature type="compositionally biased region" description="Basic and acidic residues" evidence="1">
    <location>
        <begin position="336"/>
        <end position="346"/>
    </location>
</feature>
<name>A0A448X4Y3_9PLAT</name>
<sequence>MPSAIKPLPPLPVGASAQPLPLVLSAHTEDSSQTIHLAVGSDSFLSPNSHFAQPPCPIVPNRLPTPTMTPLVASTVVNRSSKLTDVSCSSTSNMMIMRMMPASNSAATFVVNAPTATSSNATGLVGLPLMPLMIPTVGNMLSASSHLSPTISVPIDGMQQHSGSKWLPWVSQPGAVNNCSGGVVTAVPSRQHLSCSILPRQMVPPLTHIPFSESQHHSQPHHNHSRQHQQIGRLQEYPFPIPSGAFVSPPPNQVFQTALHQQMFPSPHTQLILNTPSNLAYLNQQHQQSHHQLPIHPSLSHQQYQQQSIDCMISINAANSKGPDSPIHGLNLTASKRTDHPNKNVDEYEEEGELEYEEEAEDDDEEEEDVEEEDEEEERDNEETGIQNQRRTNVQNRLTGKTGATAYPSSDRALIQSHAYSRRHNQYHVQPNLLSSHDTSITSTTSNPQ</sequence>
<keyword evidence="3" id="KW-1185">Reference proteome</keyword>
<dbReference type="AlphaFoldDB" id="A0A448X4Y3"/>
<feature type="region of interest" description="Disordered" evidence="1">
    <location>
        <begin position="210"/>
        <end position="230"/>
    </location>
</feature>
<organism evidence="2 3">
    <name type="scientific">Protopolystoma xenopodis</name>
    <dbReference type="NCBI Taxonomy" id="117903"/>
    <lineage>
        <taxon>Eukaryota</taxon>
        <taxon>Metazoa</taxon>
        <taxon>Spiralia</taxon>
        <taxon>Lophotrochozoa</taxon>
        <taxon>Platyhelminthes</taxon>
        <taxon>Monogenea</taxon>
        <taxon>Polyopisthocotylea</taxon>
        <taxon>Polystomatidea</taxon>
        <taxon>Polystomatidae</taxon>
        <taxon>Protopolystoma</taxon>
    </lineage>
</organism>
<feature type="compositionally biased region" description="Polar residues" evidence="1">
    <location>
        <begin position="384"/>
        <end position="399"/>
    </location>
</feature>
<dbReference type="Proteomes" id="UP000784294">
    <property type="component" value="Unassembled WGS sequence"/>
</dbReference>
<evidence type="ECO:0000313" key="2">
    <source>
        <dbReference type="EMBL" id="VEL28164.1"/>
    </source>
</evidence>
<comment type="caution">
    <text evidence="2">The sequence shown here is derived from an EMBL/GenBank/DDBJ whole genome shotgun (WGS) entry which is preliminary data.</text>
</comment>
<gene>
    <name evidence="2" type="ORF">PXEA_LOCUS21604</name>
</gene>
<feature type="compositionally biased region" description="Acidic residues" evidence="1">
    <location>
        <begin position="347"/>
        <end position="383"/>
    </location>
</feature>
<protein>
    <submittedName>
        <fullName evidence="2">Uncharacterized protein</fullName>
    </submittedName>
</protein>
<feature type="region of interest" description="Disordered" evidence="1">
    <location>
        <begin position="320"/>
        <end position="449"/>
    </location>
</feature>
<proteinExistence type="predicted"/>